<accession>A0A9P3LJQ2</accession>
<evidence type="ECO:0000313" key="1">
    <source>
        <dbReference type="EMBL" id="GJE96909.1"/>
    </source>
</evidence>
<comment type="caution">
    <text evidence="1">The sequence shown here is derived from an EMBL/GenBank/DDBJ whole genome shotgun (WGS) entry which is preliminary data.</text>
</comment>
<gene>
    <name evidence="1" type="ORF">PsYK624_131170</name>
</gene>
<proteinExistence type="predicted"/>
<keyword evidence="2" id="KW-1185">Reference proteome</keyword>
<evidence type="ECO:0000313" key="2">
    <source>
        <dbReference type="Proteomes" id="UP000703269"/>
    </source>
</evidence>
<dbReference type="AlphaFoldDB" id="A0A9P3LJQ2"/>
<name>A0A9P3LJQ2_9APHY</name>
<reference evidence="1 2" key="1">
    <citation type="submission" date="2021-08" db="EMBL/GenBank/DDBJ databases">
        <title>Draft Genome Sequence of Phanerochaete sordida strain YK-624.</title>
        <authorList>
            <person name="Mori T."/>
            <person name="Dohra H."/>
            <person name="Suzuki T."/>
            <person name="Kawagishi H."/>
            <person name="Hirai H."/>
        </authorList>
    </citation>
    <scope>NUCLEOTIDE SEQUENCE [LARGE SCALE GENOMIC DNA]</scope>
    <source>
        <strain evidence="1 2">YK-624</strain>
    </source>
</reference>
<protein>
    <submittedName>
        <fullName evidence="1">Uncharacterized protein</fullName>
    </submittedName>
</protein>
<dbReference type="Proteomes" id="UP000703269">
    <property type="component" value="Unassembled WGS sequence"/>
</dbReference>
<organism evidence="1 2">
    <name type="scientific">Phanerochaete sordida</name>
    <dbReference type="NCBI Taxonomy" id="48140"/>
    <lineage>
        <taxon>Eukaryota</taxon>
        <taxon>Fungi</taxon>
        <taxon>Dikarya</taxon>
        <taxon>Basidiomycota</taxon>
        <taxon>Agaricomycotina</taxon>
        <taxon>Agaricomycetes</taxon>
        <taxon>Polyporales</taxon>
        <taxon>Phanerochaetaceae</taxon>
        <taxon>Phanerochaete</taxon>
    </lineage>
</organism>
<sequence length="61" mass="7221">MRCMLVELSRSREVRVYPRRDREQFVPPSPRPASTKKIQEVAFTSHHNARPTKFYQASFAE</sequence>
<dbReference type="EMBL" id="BPQB01000065">
    <property type="protein sequence ID" value="GJE96909.1"/>
    <property type="molecule type" value="Genomic_DNA"/>
</dbReference>